<comment type="catalytic activity">
    <reaction evidence="3">
        <text>RNA(n) + a ribonucleoside 5'-triphosphate = RNA(n+1) + diphosphate</text>
        <dbReference type="Rhea" id="RHEA:21248"/>
        <dbReference type="Rhea" id="RHEA-COMP:14527"/>
        <dbReference type="Rhea" id="RHEA-COMP:17342"/>
        <dbReference type="ChEBI" id="CHEBI:33019"/>
        <dbReference type="ChEBI" id="CHEBI:61557"/>
        <dbReference type="ChEBI" id="CHEBI:140395"/>
        <dbReference type="EC" id="2.7.7.6"/>
    </reaction>
</comment>
<keyword evidence="3" id="KW-0548">Nucleotidyltransferase</keyword>
<organism evidence="5 6">
    <name type="scientific">Candidatus Nitrosocosmicus franklandianus</name>
    <dbReference type="NCBI Taxonomy" id="1798806"/>
    <lineage>
        <taxon>Archaea</taxon>
        <taxon>Nitrososphaerota</taxon>
        <taxon>Nitrososphaeria</taxon>
        <taxon>Nitrososphaerales</taxon>
        <taxon>Nitrososphaeraceae</taxon>
        <taxon>Candidatus Nitrosocosmicus</taxon>
    </lineage>
</organism>
<comment type="function">
    <text evidence="3">DNA-dependent RNA polymerase (RNAP) catalyzes the transcription of DNA into RNA using the four ribonucleoside triphosphates as substrates.</text>
</comment>
<dbReference type="GO" id="GO:0005737">
    <property type="term" value="C:cytoplasm"/>
    <property type="evidence" value="ECO:0007669"/>
    <property type="project" value="UniProtKB-SubCell"/>
</dbReference>
<evidence type="ECO:0000256" key="3">
    <source>
        <dbReference type="HAMAP-Rule" id="MF_00261"/>
    </source>
</evidence>
<dbReference type="EMBL" id="LR216287">
    <property type="protein sequence ID" value="VFJ13210.1"/>
    <property type="molecule type" value="Genomic_DNA"/>
</dbReference>
<dbReference type="AlphaFoldDB" id="A0A484IC24"/>
<comment type="subcellular location">
    <subcellularLocation>
        <location evidence="3">Cytoplasm</location>
    </subcellularLocation>
</comment>
<gene>
    <name evidence="3" type="primary">rpo11</name>
    <name evidence="3" type="synonym">rpoL</name>
    <name evidence="5" type="ORF">NFRAN_0888</name>
</gene>
<dbReference type="Gene3D" id="3.30.1360.10">
    <property type="entry name" value="RNA polymerase, RBP11-like subunit"/>
    <property type="match status" value="1"/>
</dbReference>
<dbReference type="GO" id="GO:0006351">
    <property type="term" value="P:DNA-templated transcription"/>
    <property type="evidence" value="ECO:0007669"/>
    <property type="project" value="UniProtKB-UniRule"/>
</dbReference>
<proteinExistence type="inferred from homology"/>
<name>A0A484IC24_9ARCH</name>
<evidence type="ECO:0000256" key="2">
    <source>
        <dbReference type="ARBA" id="ARBA00023163"/>
    </source>
</evidence>
<dbReference type="EC" id="2.7.7.6" evidence="3"/>
<sequence length="92" mass="10562">MHAEVTHAKDKELEFKIHDIDISILYIIQYEIQKDLDNKFTGVVLKHPLIREYMLKIITNKNDPYKAVDDSVGSAIRYTNDLAGMLKLTIGS</sequence>
<dbReference type="GO" id="GO:0000428">
    <property type="term" value="C:DNA-directed RNA polymerase complex"/>
    <property type="evidence" value="ECO:0007669"/>
    <property type="project" value="UniProtKB-KW"/>
</dbReference>
<keyword evidence="3" id="KW-0963">Cytoplasm</keyword>
<keyword evidence="3" id="KW-0808">Transferase</keyword>
<dbReference type="RefSeq" id="WP_134483152.1">
    <property type="nucleotide sequence ID" value="NZ_LR216287.1"/>
</dbReference>
<evidence type="ECO:0000313" key="5">
    <source>
        <dbReference type="EMBL" id="VFJ13210.1"/>
    </source>
</evidence>
<keyword evidence="6" id="KW-1185">Reference proteome</keyword>
<dbReference type="KEGG" id="nfn:NFRAN_0888"/>
<dbReference type="InterPro" id="IPR022905">
    <property type="entry name" value="Rpo11-like"/>
</dbReference>
<dbReference type="GeneID" id="39420363"/>
<comment type="similarity">
    <text evidence="3">Belongs to the archaeal Rpo11/eukaryotic RPB11/RPC19 RNA polymerase subunit family.</text>
</comment>
<dbReference type="OrthoDB" id="6541at2157"/>
<keyword evidence="1 3" id="KW-0240">DNA-directed RNA polymerase</keyword>
<dbReference type="InterPro" id="IPR036603">
    <property type="entry name" value="RBP11-like"/>
</dbReference>
<evidence type="ECO:0000259" key="4">
    <source>
        <dbReference type="Pfam" id="PF13656"/>
    </source>
</evidence>
<evidence type="ECO:0000256" key="1">
    <source>
        <dbReference type="ARBA" id="ARBA00022478"/>
    </source>
</evidence>
<comment type="subunit">
    <text evidence="3">Part of the RNA polymerase complex.</text>
</comment>
<dbReference type="GO" id="GO:0003899">
    <property type="term" value="F:DNA-directed RNA polymerase activity"/>
    <property type="evidence" value="ECO:0007669"/>
    <property type="project" value="UniProtKB-UniRule"/>
</dbReference>
<protein>
    <recommendedName>
        <fullName evidence="3">DNA-directed RNA polymerase subunit Rpo11</fullName>
        <ecNumber evidence="3">2.7.7.6</ecNumber>
    </recommendedName>
    <alternativeName>
        <fullName evidence="3">DNA-directed RNA polymerase subunit L</fullName>
    </alternativeName>
</protein>
<dbReference type="Pfam" id="PF13656">
    <property type="entry name" value="RNA_pol_L_2"/>
    <property type="match status" value="1"/>
</dbReference>
<reference evidence="5 6" key="1">
    <citation type="submission" date="2019-02" db="EMBL/GenBank/DDBJ databases">
        <authorList>
            <person name="Lehtovirta-Morley E L."/>
        </authorList>
    </citation>
    <scope>NUCLEOTIDE SEQUENCE [LARGE SCALE GENOMIC DNA]</scope>
    <source>
        <strain evidence="5">NFRAN1</strain>
    </source>
</reference>
<evidence type="ECO:0000313" key="6">
    <source>
        <dbReference type="Proteomes" id="UP000294299"/>
    </source>
</evidence>
<dbReference type="GO" id="GO:0046983">
    <property type="term" value="F:protein dimerization activity"/>
    <property type="evidence" value="ECO:0007669"/>
    <property type="project" value="InterPro"/>
</dbReference>
<accession>A0A484IC24</accession>
<dbReference type="SUPFAM" id="SSF55257">
    <property type="entry name" value="RBP11-like subunits of RNA polymerase"/>
    <property type="match status" value="1"/>
</dbReference>
<dbReference type="InterPro" id="IPR009025">
    <property type="entry name" value="RBP11-like_dimer"/>
</dbReference>
<feature type="domain" description="DNA-directed RNA polymerase RBP11-like dimerisation" evidence="4">
    <location>
        <begin position="12"/>
        <end position="82"/>
    </location>
</feature>
<keyword evidence="2 3" id="KW-0804">Transcription</keyword>
<dbReference type="HAMAP" id="MF_00261">
    <property type="entry name" value="RNApol_arch_Rpo11"/>
    <property type="match status" value="1"/>
</dbReference>
<dbReference type="Proteomes" id="UP000294299">
    <property type="component" value="Chromosome NFRAN"/>
</dbReference>